<name>A0A931CZM2_9PSED</name>
<dbReference type="Pfam" id="PF20453">
    <property type="entry name" value="DUF6707"/>
    <property type="match status" value="1"/>
</dbReference>
<proteinExistence type="predicted"/>
<protein>
    <submittedName>
        <fullName evidence="1">Uncharacterized protein</fullName>
    </submittedName>
</protein>
<dbReference type="RefSeq" id="WP_196474350.1">
    <property type="nucleotide sequence ID" value="NZ_JACFYX020000002.1"/>
</dbReference>
<keyword evidence="2" id="KW-1185">Reference proteome</keyword>
<accession>A0A931CZM2</accession>
<dbReference type="InterPro" id="IPR046553">
    <property type="entry name" value="DUF6707"/>
</dbReference>
<sequence length="200" mass="22585">MVTDAVIQSLQTEDKILVDFFEKIPKKNKKTEKKFIESSVRLAYVLFFSGEQEAAKQIVARISKIPFANSYDYWVWIEAALVLKGVIAEKEGDVSSYESSLDTVSQALKSGSEVQVSVKANVHKRFLEGQTLDISFYEENNPVDAFEMRIEYVMSLLKMYIFGGSDSWTLKRIKGELEKVGGEIRAAIVGKGIYSFPPFL</sequence>
<dbReference type="EMBL" id="JACFYX010000004">
    <property type="protein sequence ID" value="MBG0834739.1"/>
    <property type="molecule type" value="Genomic_DNA"/>
</dbReference>
<dbReference type="Proteomes" id="UP000596932">
    <property type="component" value="Unassembled WGS sequence"/>
</dbReference>
<reference evidence="1" key="1">
    <citation type="submission" date="2020-07" db="EMBL/GenBank/DDBJ databases">
        <title>Pseudomonas chaetoceroseae sp. nov., a new member of the Pseudomonas oleovorans group isolated from a culture of Chaetoceros calcitrans.</title>
        <authorList>
            <person name="Girard L."/>
            <person name="Lood C."/>
            <person name="De Mot R."/>
            <person name="Baudart J."/>
        </authorList>
    </citation>
    <scope>NUCLEOTIDE SEQUENCE</scope>
    <source>
        <strain evidence="1">536</strain>
    </source>
</reference>
<evidence type="ECO:0000313" key="1">
    <source>
        <dbReference type="EMBL" id="MBG0834739.1"/>
    </source>
</evidence>
<organism evidence="1 2">
    <name type="scientific">Pseudomonas chaetocerotis</name>
    <dbReference type="NCBI Taxonomy" id="2758695"/>
    <lineage>
        <taxon>Bacteria</taxon>
        <taxon>Pseudomonadati</taxon>
        <taxon>Pseudomonadota</taxon>
        <taxon>Gammaproteobacteria</taxon>
        <taxon>Pseudomonadales</taxon>
        <taxon>Pseudomonadaceae</taxon>
        <taxon>Pseudomonas</taxon>
    </lineage>
</organism>
<comment type="caution">
    <text evidence="1">The sequence shown here is derived from an EMBL/GenBank/DDBJ whole genome shotgun (WGS) entry which is preliminary data.</text>
</comment>
<gene>
    <name evidence="1" type="ORF">H3221_06390</name>
</gene>
<evidence type="ECO:0000313" key="2">
    <source>
        <dbReference type="Proteomes" id="UP000596932"/>
    </source>
</evidence>
<dbReference type="AlphaFoldDB" id="A0A931CZM2"/>